<dbReference type="OrthoDB" id="5238236at2759"/>
<proteinExistence type="predicted"/>
<dbReference type="PANTHER" id="PTHR38795:SF1">
    <property type="entry name" value="DUF6604 DOMAIN-CONTAINING PROTEIN"/>
    <property type="match status" value="1"/>
</dbReference>
<feature type="compositionally biased region" description="Basic residues" evidence="1">
    <location>
        <begin position="49"/>
        <end position="59"/>
    </location>
</feature>
<comment type="caution">
    <text evidence="3">The sequence shown here is derived from an EMBL/GenBank/DDBJ whole genome shotgun (WGS) entry which is preliminary data.</text>
</comment>
<name>A0A7D8YJY2_9HELO</name>
<accession>A0A7D8YJY2</accession>
<gene>
    <name evidence="3" type="ORF">LCER1_G008206</name>
</gene>
<reference evidence="3 4" key="1">
    <citation type="submission" date="2018-05" db="EMBL/GenBank/DDBJ databases">
        <title>Whole genome sequencing for identification of molecular markers to develop diagnostic detection tools for the regulated plant pathogen Lachnellula willkommii.</title>
        <authorList>
            <person name="Giroux E."/>
            <person name="Bilodeau G."/>
        </authorList>
    </citation>
    <scope>NUCLEOTIDE SEQUENCE [LARGE SCALE GENOMIC DNA]</scope>
    <source>
        <strain evidence="3 4">CBS 625.97</strain>
    </source>
</reference>
<evidence type="ECO:0000259" key="2">
    <source>
        <dbReference type="Pfam" id="PF20253"/>
    </source>
</evidence>
<evidence type="ECO:0000313" key="3">
    <source>
        <dbReference type="EMBL" id="TVY44821.1"/>
    </source>
</evidence>
<dbReference type="PANTHER" id="PTHR38795">
    <property type="entry name" value="DUF6604 DOMAIN-CONTAINING PROTEIN"/>
    <property type="match status" value="1"/>
</dbReference>
<evidence type="ECO:0000256" key="1">
    <source>
        <dbReference type="SAM" id="MobiDB-lite"/>
    </source>
</evidence>
<dbReference type="EMBL" id="QGMG01001714">
    <property type="protein sequence ID" value="TVY44821.1"/>
    <property type="molecule type" value="Genomic_DNA"/>
</dbReference>
<dbReference type="AlphaFoldDB" id="A0A7D8YJY2"/>
<sequence>MLPSFLDGTYNRYKNDTSAFVRRLSENSQKCGYVTTVKGATPIPPTKTTRLKGKARKEAKKRESSKPASSSNATGMPQKSVDSSLVSLKDLLLSAVAIVESTDPVIMVPANIIRAGLRAVSARKRCAEYYKSQTPDNEAAKSNHSHSYFISLMEQVMKALQPRFATTNAESATKPGDLRPTKDIFEHLENRFAVLDVEEPSEQDDVGATTAVPKVSHPVYRLESSENSQNVEEEKLFAIFCLFDDFWRLRDYVAGLWLDYKNCEIDLVTAAITTNTAFQEELADEAIEKLGGIAEWSYAWVHRILDKSNNLKISLLHELIPEFAFIERFDMKLFSQDELTRGLCQMIKTKEIPIWLTFATTCFLDIHHILRDSVDRTFDDLQRIGNNTKRTLDRHFAFSRGLTPPSTWPQANEDNQRKLSEGVEDVILKDVVFPSKVEHYQKLNRLPPDESERFYLYKRQPILCGLLAFRTILETQYAGFSLVNNWGSANYPAHFYNALKQQDKFITPWPLIEQLIAIHHEERIFLGARPRNIQDCGKQVSLILGYSPEQFARNRRTAKPVLSKNGPRGLRNPSILGEFFREGLSFDASMEFTMSNVEELFNEQARDAELAANPQTLRASLPVEMPKLRLDYYLLHEQTIQMMRALVVELDADLIKLGGPQYLGNESALPLVGAHVILAACQTERLIDHYKISNAGSILLEKTGKVVEDFLKKQE</sequence>
<dbReference type="Pfam" id="PF20253">
    <property type="entry name" value="DUF6604"/>
    <property type="match status" value="1"/>
</dbReference>
<keyword evidence="4" id="KW-1185">Reference proteome</keyword>
<dbReference type="InterPro" id="IPR046539">
    <property type="entry name" value="DUF6604"/>
</dbReference>
<evidence type="ECO:0000313" key="4">
    <source>
        <dbReference type="Proteomes" id="UP000481288"/>
    </source>
</evidence>
<protein>
    <recommendedName>
        <fullName evidence="2">DUF6604 domain-containing protein</fullName>
    </recommendedName>
</protein>
<dbReference type="Proteomes" id="UP000481288">
    <property type="component" value="Unassembled WGS sequence"/>
</dbReference>
<feature type="region of interest" description="Disordered" evidence="1">
    <location>
        <begin position="38"/>
        <end position="80"/>
    </location>
</feature>
<feature type="domain" description="DUF6604" evidence="2">
    <location>
        <begin position="12"/>
        <end position="279"/>
    </location>
</feature>
<organism evidence="3 4">
    <name type="scientific">Lachnellula cervina</name>
    <dbReference type="NCBI Taxonomy" id="1316786"/>
    <lineage>
        <taxon>Eukaryota</taxon>
        <taxon>Fungi</taxon>
        <taxon>Dikarya</taxon>
        <taxon>Ascomycota</taxon>
        <taxon>Pezizomycotina</taxon>
        <taxon>Leotiomycetes</taxon>
        <taxon>Helotiales</taxon>
        <taxon>Lachnaceae</taxon>
        <taxon>Lachnellula</taxon>
    </lineage>
</organism>